<keyword evidence="10" id="KW-0735">Signal-anchor</keyword>
<dbReference type="PANTHER" id="PTHR33446">
    <property type="entry name" value="PROTEIN TONB-RELATED"/>
    <property type="match status" value="1"/>
</dbReference>
<dbReference type="GO" id="GO:0005886">
    <property type="term" value="C:plasma membrane"/>
    <property type="evidence" value="ECO:0007669"/>
    <property type="project" value="UniProtKB-SubCell"/>
</dbReference>
<dbReference type="InterPro" id="IPR006260">
    <property type="entry name" value="TonB/TolA_C"/>
</dbReference>
<dbReference type="GO" id="GO:0031992">
    <property type="term" value="F:energy transducer activity"/>
    <property type="evidence" value="ECO:0007669"/>
    <property type="project" value="InterPro"/>
</dbReference>
<reference evidence="13" key="1">
    <citation type="submission" date="2022-06" db="EMBL/GenBank/DDBJ databases">
        <title>Detection of beta-lactamases in bacteria of animal origin.</title>
        <authorList>
            <person name="Mlynarcik P."/>
            <person name="Zdarska V."/>
            <person name="Chudobova H."/>
            <person name="Prochazkova P."/>
            <person name="Hricova K."/>
            <person name="Mezerova K."/>
            <person name="Bardon J."/>
            <person name="Dolejska M."/>
            <person name="Sukkar I."/>
            <person name="Kolar M."/>
        </authorList>
    </citation>
    <scope>NUCLEOTIDE SEQUENCE</scope>
    <source>
        <strain evidence="13">S 300-3</strain>
    </source>
</reference>
<dbReference type="Pfam" id="PF03544">
    <property type="entry name" value="TonB_C"/>
    <property type="match status" value="1"/>
</dbReference>
<sequence length="267" mass="29354">MNAALMEGMPLREPTPPSRAPQGLALLGAIGLHVVLGTVLLSSWTPSFEPPSNAQILRTQLLSLPVPVEPHVQPEAPIEPPPEPAVPEPVVQSEPAPPTEAELAFKRAEQERAAEAARQQKLRQQREAAERERQAREAEQLRLAREAERAAEAQRQLEAERARAAAAEQARREAAAAADRQYLPIAKTPPVYPQRALDSGVQGECTVSYDVDPNGRVVSPQVAGQCHPLFIRPSLDAAKRFRYRPRIVDGQAVTVRGVQNTFHYRIE</sequence>
<dbReference type="AlphaFoldDB" id="A0AA42BCB5"/>
<dbReference type="InterPro" id="IPR003538">
    <property type="entry name" value="TonB"/>
</dbReference>
<gene>
    <name evidence="13" type="ORF">NJF43_05275</name>
</gene>
<keyword evidence="4 10" id="KW-1003">Cell membrane</keyword>
<feature type="compositionally biased region" description="Pro residues" evidence="11">
    <location>
        <begin position="77"/>
        <end position="87"/>
    </location>
</feature>
<feature type="compositionally biased region" description="Basic and acidic residues" evidence="11">
    <location>
        <begin position="124"/>
        <end position="141"/>
    </location>
</feature>
<comment type="function">
    <text evidence="10">Interacts with outer membrane receptor proteins that carry out high-affinity binding and energy dependent uptake into the periplasmic space of specific substrates. It could act to transduce energy from the cytoplasmic membrane to specific energy-requiring processes in the outer membrane, resulting in the release into the periplasm of ligands bound by these outer membrane proteins.</text>
</comment>
<accession>A0AA42BCB5</accession>
<proteinExistence type="inferred from homology"/>
<keyword evidence="7 10" id="KW-0653">Protein transport</keyword>
<protein>
    <recommendedName>
        <fullName evidence="10">Protein TonB</fullName>
    </recommendedName>
</protein>
<evidence type="ECO:0000256" key="6">
    <source>
        <dbReference type="ARBA" id="ARBA00022692"/>
    </source>
</evidence>
<dbReference type="Proteomes" id="UP001165292">
    <property type="component" value="Unassembled WGS sequence"/>
</dbReference>
<comment type="subcellular location">
    <subcellularLocation>
        <location evidence="1 10">Cell inner membrane</location>
        <topology evidence="1 10">Single-pass membrane protein</topology>
        <orientation evidence="1 10">Periplasmic side</orientation>
    </subcellularLocation>
</comment>
<comment type="similarity">
    <text evidence="2 10">Belongs to the TonB family.</text>
</comment>
<evidence type="ECO:0000313" key="14">
    <source>
        <dbReference type="Proteomes" id="UP001165292"/>
    </source>
</evidence>
<dbReference type="EMBL" id="JAMYBS010000004">
    <property type="protein sequence ID" value="MCO7544167.1"/>
    <property type="molecule type" value="Genomic_DNA"/>
</dbReference>
<evidence type="ECO:0000256" key="10">
    <source>
        <dbReference type="RuleBase" id="RU362123"/>
    </source>
</evidence>
<dbReference type="RefSeq" id="WP_014852618.1">
    <property type="nucleotide sequence ID" value="NZ_DALZBS010000014.1"/>
</dbReference>
<evidence type="ECO:0000256" key="4">
    <source>
        <dbReference type="ARBA" id="ARBA00022475"/>
    </source>
</evidence>
<feature type="domain" description="TonB C-terminal" evidence="12">
    <location>
        <begin position="177"/>
        <end position="267"/>
    </location>
</feature>
<comment type="caution">
    <text evidence="13">The sequence shown here is derived from an EMBL/GenBank/DDBJ whole genome shotgun (WGS) entry which is preliminary data.</text>
</comment>
<dbReference type="PRINTS" id="PR01374">
    <property type="entry name" value="TONBPROTEIN"/>
</dbReference>
<keyword evidence="3 10" id="KW-0813">Transport</keyword>
<evidence type="ECO:0000256" key="2">
    <source>
        <dbReference type="ARBA" id="ARBA00006555"/>
    </source>
</evidence>
<dbReference type="GO" id="GO:0030288">
    <property type="term" value="C:outer membrane-bounded periplasmic space"/>
    <property type="evidence" value="ECO:0007669"/>
    <property type="project" value="InterPro"/>
</dbReference>
<evidence type="ECO:0000259" key="12">
    <source>
        <dbReference type="PROSITE" id="PS52015"/>
    </source>
</evidence>
<dbReference type="GO" id="GO:0055085">
    <property type="term" value="P:transmembrane transport"/>
    <property type="evidence" value="ECO:0007669"/>
    <property type="project" value="InterPro"/>
</dbReference>
<evidence type="ECO:0000256" key="1">
    <source>
        <dbReference type="ARBA" id="ARBA00004383"/>
    </source>
</evidence>
<evidence type="ECO:0000256" key="7">
    <source>
        <dbReference type="ARBA" id="ARBA00022927"/>
    </source>
</evidence>
<feature type="compositionally biased region" description="Basic and acidic residues" evidence="11">
    <location>
        <begin position="103"/>
        <end position="115"/>
    </location>
</feature>
<dbReference type="GO" id="GO:0015031">
    <property type="term" value="P:protein transport"/>
    <property type="evidence" value="ECO:0007669"/>
    <property type="project" value="UniProtKB-UniRule"/>
</dbReference>
<dbReference type="SUPFAM" id="SSF74653">
    <property type="entry name" value="TolA/TonB C-terminal domain"/>
    <property type="match status" value="1"/>
</dbReference>
<dbReference type="InterPro" id="IPR051045">
    <property type="entry name" value="TonB-dependent_transducer"/>
</dbReference>
<evidence type="ECO:0000256" key="9">
    <source>
        <dbReference type="ARBA" id="ARBA00023136"/>
    </source>
</evidence>
<dbReference type="GO" id="GO:0015891">
    <property type="term" value="P:siderophore transport"/>
    <property type="evidence" value="ECO:0007669"/>
    <property type="project" value="InterPro"/>
</dbReference>
<keyword evidence="9" id="KW-0472">Membrane</keyword>
<evidence type="ECO:0000256" key="11">
    <source>
        <dbReference type="SAM" id="MobiDB-lite"/>
    </source>
</evidence>
<keyword evidence="8" id="KW-1133">Transmembrane helix</keyword>
<evidence type="ECO:0000313" key="13">
    <source>
        <dbReference type="EMBL" id="MCO7544167.1"/>
    </source>
</evidence>
<evidence type="ECO:0000256" key="5">
    <source>
        <dbReference type="ARBA" id="ARBA00022519"/>
    </source>
</evidence>
<keyword evidence="5 10" id="KW-0997">Cell inner membrane</keyword>
<keyword evidence="6" id="KW-0812">Transmembrane</keyword>
<dbReference type="NCBIfam" id="TIGR01352">
    <property type="entry name" value="tonB_Cterm"/>
    <property type="match status" value="1"/>
</dbReference>
<name>A0AA42BCB5_9GAMM</name>
<feature type="region of interest" description="Disordered" evidence="11">
    <location>
        <begin position="72"/>
        <end position="141"/>
    </location>
</feature>
<organism evidence="13 14">
    <name type="scientific">Stutzerimonas nitrititolerans</name>
    <dbReference type="NCBI Taxonomy" id="2482751"/>
    <lineage>
        <taxon>Bacteria</taxon>
        <taxon>Pseudomonadati</taxon>
        <taxon>Pseudomonadota</taxon>
        <taxon>Gammaproteobacteria</taxon>
        <taxon>Pseudomonadales</taxon>
        <taxon>Pseudomonadaceae</taxon>
        <taxon>Stutzerimonas</taxon>
    </lineage>
</organism>
<dbReference type="InterPro" id="IPR037682">
    <property type="entry name" value="TonB_C"/>
</dbReference>
<evidence type="ECO:0000256" key="3">
    <source>
        <dbReference type="ARBA" id="ARBA00022448"/>
    </source>
</evidence>
<dbReference type="Gene3D" id="3.30.1150.10">
    <property type="match status" value="1"/>
</dbReference>
<dbReference type="PROSITE" id="PS52015">
    <property type="entry name" value="TONB_CTD"/>
    <property type="match status" value="1"/>
</dbReference>
<evidence type="ECO:0000256" key="8">
    <source>
        <dbReference type="ARBA" id="ARBA00022989"/>
    </source>
</evidence>